<evidence type="ECO:0000313" key="2">
    <source>
        <dbReference type="EMBL" id="GAX59168.1"/>
    </source>
</evidence>
<gene>
    <name evidence="2" type="ORF">SCALIN_C01_0099</name>
</gene>
<dbReference type="AlphaFoldDB" id="A0A286TTH3"/>
<evidence type="ECO:0000313" key="3">
    <source>
        <dbReference type="Proteomes" id="UP000218542"/>
    </source>
</evidence>
<proteinExistence type="predicted"/>
<keyword evidence="3" id="KW-1185">Reference proteome</keyword>
<dbReference type="EMBL" id="BAOS01000001">
    <property type="protein sequence ID" value="GAX59168.1"/>
    <property type="molecule type" value="Genomic_DNA"/>
</dbReference>
<evidence type="ECO:0000256" key="1">
    <source>
        <dbReference type="SAM" id="MobiDB-lite"/>
    </source>
</evidence>
<dbReference type="Proteomes" id="UP000218542">
    <property type="component" value="Unassembled WGS sequence"/>
</dbReference>
<name>A0A286TTH3_9BACT</name>
<sequence>MVDEKDTKQKSQKCEEEHSKKDILEKIPEEARKLSHGFIFAGLESLSVTADMARTFVDEMSKKDDSSKSDKLQDRLKDLPKNMVDAFFETLDKSIDKTEKVVDKFNEKYKEA</sequence>
<feature type="region of interest" description="Disordered" evidence="1">
    <location>
        <begin position="1"/>
        <end position="21"/>
    </location>
</feature>
<reference evidence="2 3" key="1">
    <citation type="journal article" date="2017" name="Environ. Microbiol. Rep.">
        <title>Genetic diversity of marine anaerobic ammonium-oxidizing bacteria as revealed by genomic and proteomic analyses of 'Candidatus Scalindua japonica'.</title>
        <authorList>
            <person name="Oshiki M."/>
            <person name="Mizuto K."/>
            <person name="Kimura Z."/>
            <person name="Kindaichi T."/>
            <person name="Satoh H."/>
            <person name="Okabe S."/>
        </authorList>
    </citation>
    <scope>NUCLEOTIDE SEQUENCE [LARGE SCALE GENOMIC DNA]</scope>
    <source>
        <strain evidence="3">husup-a2</strain>
    </source>
</reference>
<comment type="caution">
    <text evidence="2">The sequence shown here is derived from an EMBL/GenBank/DDBJ whole genome shotgun (WGS) entry which is preliminary data.</text>
</comment>
<accession>A0A286TTH3</accession>
<dbReference type="RefSeq" id="WP_096892305.1">
    <property type="nucleotide sequence ID" value="NZ_BAOS01000001.1"/>
</dbReference>
<protein>
    <submittedName>
        <fullName evidence="2">Uncharacterized protein</fullName>
    </submittedName>
</protein>
<organism evidence="2 3">
    <name type="scientific">Candidatus Scalindua japonica</name>
    <dbReference type="NCBI Taxonomy" id="1284222"/>
    <lineage>
        <taxon>Bacteria</taxon>
        <taxon>Pseudomonadati</taxon>
        <taxon>Planctomycetota</taxon>
        <taxon>Candidatus Brocadiia</taxon>
        <taxon>Candidatus Brocadiales</taxon>
        <taxon>Candidatus Scalinduaceae</taxon>
        <taxon>Candidatus Scalindua</taxon>
    </lineage>
</organism>